<keyword evidence="2" id="KW-0597">Phosphoprotein</keyword>
<reference evidence="6" key="2">
    <citation type="submission" date="2025-09" db="UniProtKB">
        <authorList>
            <consortium name="Ensembl"/>
        </authorList>
    </citation>
    <scope>IDENTIFICATION</scope>
</reference>
<evidence type="ECO:0000259" key="5">
    <source>
        <dbReference type="PROSITE" id="PS50106"/>
    </source>
</evidence>
<dbReference type="GO" id="GO:0016020">
    <property type="term" value="C:membrane"/>
    <property type="evidence" value="ECO:0007669"/>
    <property type="project" value="UniProtKB-SubCell"/>
</dbReference>
<dbReference type="GeneTree" id="ENSGT00940000155586"/>
<proteinExistence type="predicted"/>
<protein>
    <recommendedName>
        <fullName evidence="5">PDZ domain-containing protein</fullName>
    </recommendedName>
</protein>
<name>A0A8C4QZD5_EPTBU</name>
<evidence type="ECO:0000256" key="1">
    <source>
        <dbReference type="ARBA" id="ARBA00004370"/>
    </source>
</evidence>
<dbReference type="SMART" id="SM00228">
    <property type="entry name" value="PDZ"/>
    <property type="match status" value="4"/>
</dbReference>
<sequence>MYSCLSERNYSPPAEYRREMFHLCCVAFLDCWHVVVFFSRNVANVMSCDYLTELCGIFVKSITPGSAAANDGRIGIGDRIIAVDGQDLQGYSNQQAVEELRHTGKWVHLSLARRHGPAPHGQPVELHNHSLTHFTLSEETDYEREQGSDGELVDEISNDSKLEEFIGGEEEVIRAKWTESLGSEHEILVSRFDKSNEQESLGITLEPRDEQHVIRSLLPADQACSSGSVKPGDDLLEMWPCSEEEYIPSESILHLDDVKLADVSEEVEEENAAVPVSDTNGSNHDKENGRYLALEQGHWENETVVDEETHSTCISESHLERHPVWESEVQWVELEKGSHGLGFSVLDYQDPQDPEKPLIVIRSLVPGGAADNNGQLLPGDRLLYVNQQHLSHAGLDEAVAALKGAALGPVRIGVLKPLPVEASELESSETTFVNLKTPDPDLRKELPMPHPRTKPCWAHCLSDPDVDIFLQSLAPGLQKNASEAKESLPMLLHSPTLPLQSDLNDNDTKPALYAPCHQAIPDLDEQLRDTHIWLASFRNSRVWSGRLPGAFMQKGASVLGSTQVSPGINHAHCDMMWHIGLGGNTDGGQEPSARISKVPLDYEKNIKIQKGTSGLGLTVTSVASGVGVIVRSVAPGGAVANDNHISPGDYIVRINGEVLGGVGNARARALLRKHSLVSSELGFVYPDTEACEPSFCELTYVLAEEVEDYIASLGHVHVDLSSGHDLPEREAGEGEENLSSLPNQWEAPRRVFVNREDGCSLGISIMGGRRMGARVGTGEVMRGIFIKHILPDSPAGRAGVLREGDRILEVGGVELAGGSHEEVVEAIRQAANPVEFFLQSLVGQQQAGAACTKPQPPQAINLRRSNPFYQLLLKGGVESYACPLQRSPSNPFLNEQDLETNVIEELPVVPCISKFQNYQGLLLEREGGTCMEAMQESFWGGNQQEDEGIVSLNSNCRGEGVSQKMVSEVVSKEMNKEDVTFGGTSSAPISPVDVVIGHVPDTIAIPGADLFVFQ</sequence>
<keyword evidence="4" id="KW-0472">Membrane</keyword>
<comment type="subcellular location">
    <subcellularLocation>
        <location evidence="1">Membrane</location>
    </subcellularLocation>
</comment>
<dbReference type="InterPro" id="IPR051342">
    <property type="entry name" value="PDZ_scaffold"/>
</dbReference>
<dbReference type="PANTHER" id="PTHR19964:SF10">
    <property type="entry name" value="MULTIPLE PDZ DOMAIN PROTEIN"/>
    <property type="match status" value="1"/>
</dbReference>
<evidence type="ECO:0000256" key="2">
    <source>
        <dbReference type="ARBA" id="ARBA00022553"/>
    </source>
</evidence>
<feature type="domain" description="PDZ" evidence="5">
    <location>
        <begin position="186"/>
        <end position="238"/>
    </location>
</feature>
<dbReference type="CDD" id="cd06670">
    <property type="entry name" value="PDZ6_MUPP1-like"/>
    <property type="match status" value="1"/>
</dbReference>
<keyword evidence="7" id="KW-1185">Reference proteome</keyword>
<dbReference type="InterPro" id="IPR036034">
    <property type="entry name" value="PDZ_sf"/>
</dbReference>
<dbReference type="PROSITE" id="PS50106">
    <property type="entry name" value="PDZ"/>
    <property type="match status" value="5"/>
</dbReference>
<dbReference type="PANTHER" id="PTHR19964">
    <property type="entry name" value="MULTIPLE PDZ DOMAIN PROTEIN"/>
    <property type="match status" value="1"/>
</dbReference>
<organism evidence="6 7">
    <name type="scientific">Eptatretus burgeri</name>
    <name type="common">Inshore hagfish</name>
    <dbReference type="NCBI Taxonomy" id="7764"/>
    <lineage>
        <taxon>Eukaryota</taxon>
        <taxon>Metazoa</taxon>
        <taxon>Chordata</taxon>
        <taxon>Craniata</taxon>
        <taxon>Vertebrata</taxon>
        <taxon>Cyclostomata</taxon>
        <taxon>Myxini</taxon>
        <taxon>Myxiniformes</taxon>
        <taxon>Myxinidae</taxon>
        <taxon>Eptatretinae</taxon>
        <taxon>Eptatretus</taxon>
    </lineage>
</organism>
<feature type="domain" description="PDZ" evidence="5">
    <location>
        <begin position="56"/>
        <end position="115"/>
    </location>
</feature>
<dbReference type="Proteomes" id="UP000694388">
    <property type="component" value="Unplaced"/>
</dbReference>
<dbReference type="CDD" id="cd06669">
    <property type="entry name" value="PDZ5_MUPP1-like"/>
    <property type="match status" value="1"/>
</dbReference>
<dbReference type="FunFam" id="2.30.42.10:FF:000070">
    <property type="entry name" value="Multiple PDZ domain protein"/>
    <property type="match status" value="1"/>
</dbReference>
<evidence type="ECO:0000313" key="6">
    <source>
        <dbReference type="Ensembl" id="ENSEBUP00000021860.1"/>
    </source>
</evidence>
<dbReference type="SUPFAM" id="SSF50156">
    <property type="entry name" value="PDZ domain-like"/>
    <property type="match status" value="4"/>
</dbReference>
<evidence type="ECO:0000256" key="3">
    <source>
        <dbReference type="ARBA" id="ARBA00022737"/>
    </source>
</evidence>
<evidence type="ECO:0000256" key="4">
    <source>
        <dbReference type="ARBA" id="ARBA00023136"/>
    </source>
</evidence>
<feature type="domain" description="PDZ" evidence="5">
    <location>
        <begin position="605"/>
        <end position="673"/>
    </location>
</feature>
<dbReference type="Pfam" id="PF00595">
    <property type="entry name" value="PDZ"/>
    <property type="match status" value="4"/>
</dbReference>
<dbReference type="Gene3D" id="2.30.42.10">
    <property type="match status" value="4"/>
</dbReference>
<dbReference type="Ensembl" id="ENSEBUT00000022436.1">
    <property type="protein sequence ID" value="ENSEBUP00000021860.1"/>
    <property type="gene ID" value="ENSEBUG00000013460.1"/>
</dbReference>
<dbReference type="CDD" id="cd06671">
    <property type="entry name" value="PDZ7_MUPP1-PD6_PATJ-like"/>
    <property type="match status" value="1"/>
</dbReference>
<accession>A0A8C4QZD5</accession>
<dbReference type="AlphaFoldDB" id="A0A8C4QZD5"/>
<keyword evidence="3" id="KW-0677">Repeat</keyword>
<reference evidence="6" key="1">
    <citation type="submission" date="2025-08" db="UniProtKB">
        <authorList>
            <consortium name="Ensembl"/>
        </authorList>
    </citation>
    <scope>IDENTIFICATION</scope>
</reference>
<feature type="domain" description="PDZ" evidence="5">
    <location>
        <begin position="331"/>
        <end position="405"/>
    </location>
</feature>
<feature type="domain" description="PDZ" evidence="5">
    <location>
        <begin position="750"/>
        <end position="842"/>
    </location>
</feature>
<dbReference type="InterPro" id="IPR001478">
    <property type="entry name" value="PDZ"/>
</dbReference>
<evidence type="ECO:0000313" key="7">
    <source>
        <dbReference type="Proteomes" id="UP000694388"/>
    </source>
</evidence>